<name>A0A443HKR3_BYSSP</name>
<dbReference type="Proteomes" id="UP000283841">
    <property type="component" value="Unassembled WGS sequence"/>
</dbReference>
<dbReference type="RefSeq" id="XP_028482043.1">
    <property type="nucleotide sequence ID" value="XM_028633734.1"/>
</dbReference>
<keyword evidence="3" id="KW-1185">Reference proteome</keyword>
<proteinExistence type="predicted"/>
<comment type="caution">
    <text evidence="2">The sequence shown here is derived from an EMBL/GenBank/DDBJ whole genome shotgun (WGS) entry which is preliminary data.</text>
</comment>
<dbReference type="STRING" id="264951.A0A443HKR3"/>
<dbReference type="EMBL" id="RCNU01000013">
    <property type="protein sequence ID" value="RWQ92398.1"/>
    <property type="molecule type" value="Genomic_DNA"/>
</dbReference>
<dbReference type="GeneID" id="39603011"/>
<evidence type="ECO:0000256" key="1">
    <source>
        <dbReference type="SAM" id="MobiDB-lite"/>
    </source>
</evidence>
<feature type="region of interest" description="Disordered" evidence="1">
    <location>
        <begin position="1"/>
        <end position="24"/>
    </location>
</feature>
<sequence length="348" mass="39826">MASNNQGGATRLPKNKEEWEKRFPAGSKAKSITEIKTLNSGSSVTEEQFLTFRVLWTTKSCACLYIPKAYERDANAILDRIAPFKSYIEHIKQGNKGVPSYTNGGDKLGVFQMVRYYQLQVQTNLPAQETQDDSMSQNVRFTPVRATPSSSDGSASASALSNMTAACDQTWIDWKPASDEQIVNQALMKLLTALTINIPNVKCEWSIARFLFKHQFKHTTMEARTDGYLRLLQDNGRTVIAIVETKAHVRRDNRVRMQEAAEMLLWILHNHEQDPGIPAKKRYLIAQDRHEIFVVKAEYDLNYIEYLRNKERDTFMRITEFGPFKTDESQHMKKFANFIVALCLQIGE</sequence>
<dbReference type="VEuPathDB" id="FungiDB:C8Q69DRAFT_530597"/>
<feature type="compositionally biased region" description="Basic and acidic residues" evidence="1">
    <location>
        <begin position="14"/>
        <end position="23"/>
    </location>
</feature>
<evidence type="ECO:0000313" key="3">
    <source>
        <dbReference type="Proteomes" id="UP000283841"/>
    </source>
</evidence>
<evidence type="ECO:0000313" key="2">
    <source>
        <dbReference type="EMBL" id="RWQ92398.1"/>
    </source>
</evidence>
<reference evidence="2 3" key="1">
    <citation type="journal article" date="2018" name="Front. Microbiol.">
        <title>Genomic and genetic insights into a cosmopolitan fungus, Paecilomyces variotii (Eurotiales).</title>
        <authorList>
            <person name="Urquhart A.S."/>
            <person name="Mondo S.J."/>
            <person name="Makela M.R."/>
            <person name="Hane J.K."/>
            <person name="Wiebenga A."/>
            <person name="He G."/>
            <person name="Mihaltcheva S."/>
            <person name="Pangilinan J."/>
            <person name="Lipzen A."/>
            <person name="Barry K."/>
            <person name="de Vries R.P."/>
            <person name="Grigoriev I.V."/>
            <person name="Idnurm A."/>
        </authorList>
    </citation>
    <scope>NUCLEOTIDE SEQUENCE [LARGE SCALE GENOMIC DNA]</scope>
    <source>
        <strain evidence="2 3">CBS 101075</strain>
    </source>
</reference>
<gene>
    <name evidence="2" type="ORF">C8Q69DRAFT_530597</name>
</gene>
<accession>A0A443HKR3</accession>
<protein>
    <submittedName>
        <fullName evidence="2">Uncharacterized protein</fullName>
    </submittedName>
</protein>
<dbReference type="AlphaFoldDB" id="A0A443HKR3"/>
<organism evidence="2 3">
    <name type="scientific">Byssochlamys spectabilis</name>
    <name type="common">Paecilomyces variotii</name>
    <dbReference type="NCBI Taxonomy" id="264951"/>
    <lineage>
        <taxon>Eukaryota</taxon>
        <taxon>Fungi</taxon>
        <taxon>Dikarya</taxon>
        <taxon>Ascomycota</taxon>
        <taxon>Pezizomycotina</taxon>
        <taxon>Eurotiomycetes</taxon>
        <taxon>Eurotiomycetidae</taxon>
        <taxon>Eurotiales</taxon>
        <taxon>Thermoascaceae</taxon>
        <taxon>Paecilomyces</taxon>
    </lineage>
</organism>